<organism evidence="2 3">
    <name type="scientific">Trichodelitschia bisporula</name>
    <dbReference type="NCBI Taxonomy" id="703511"/>
    <lineage>
        <taxon>Eukaryota</taxon>
        <taxon>Fungi</taxon>
        <taxon>Dikarya</taxon>
        <taxon>Ascomycota</taxon>
        <taxon>Pezizomycotina</taxon>
        <taxon>Dothideomycetes</taxon>
        <taxon>Dothideomycetes incertae sedis</taxon>
        <taxon>Phaeotrichales</taxon>
        <taxon>Phaeotrichaceae</taxon>
        <taxon>Trichodelitschia</taxon>
    </lineage>
</organism>
<evidence type="ECO:0000313" key="2">
    <source>
        <dbReference type="EMBL" id="KAF2402519.1"/>
    </source>
</evidence>
<keyword evidence="3" id="KW-1185">Reference proteome</keyword>
<feature type="compositionally biased region" description="Polar residues" evidence="1">
    <location>
        <begin position="1"/>
        <end position="11"/>
    </location>
</feature>
<protein>
    <submittedName>
        <fullName evidence="2">Uncharacterized protein</fullName>
    </submittedName>
</protein>
<feature type="region of interest" description="Disordered" evidence="1">
    <location>
        <begin position="1"/>
        <end position="129"/>
    </location>
</feature>
<accession>A0A6G1I370</accession>
<gene>
    <name evidence="2" type="ORF">EJ06DRAFT_343329</name>
</gene>
<dbReference type="Proteomes" id="UP000799640">
    <property type="component" value="Unassembled WGS sequence"/>
</dbReference>
<sequence length="129" mass="14505">MGIDQASTAQSRSDHGDTISPQYSRLEKRSHTSPHSNPTPPLIPEAATTHRPLPHSQPSFPRSPRPNPRQSSFPAPARQSSLQPPIDRSNFPGRTDLRIARRVDKRSKEACSSCRRARRGWQHAARQMQ</sequence>
<name>A0A6G1I370_9PEZI</name>
<reference evidence="2" key="1">
    <citation type="journal article" date="2020" name="Stud. Mycol.">
        <title>101 Dothideomycetes genomes: a test case for predicting lifestyles and emergence of pathogens.</title>
        <authorList>
            <person name="Haridas S."/>
            <person name="Albert R."/>
            <person name="Binder M."/>
            <person name="Bloem J."/>
            <person name="Labutti K."/>
            <person name="Salamov A."/>
            <person name="Andreopoulos B."/>
            <person name="Baker S."/>
            <person name="Barry K."/>
            <person name="Bills G."/>
            <person name="Bluhm B."/>
            <person name="Cannon C."/>
            <person name="Castanera R."/>
            <person name="Culley D."/>
            <person name="Daum C."/>
            <person name="Ezra D."/>
            <person name="Gonzalez J."/>
            <person name="Henrissat B."/>
            <person name="Kuo A."/>
            <person name="Liang C."/>
            <person name="Lipzen A."/>
            <person name="Lutzoni F."/>
            <person name="Magnuson J."/>
            <person name="Mondo S."/>
            <person name="Nolan M."/>
            <person name="Ohm R."/>
            <person name="Pangilinan J."/>
            <person name="Park H.-J."/>
            <person name="Ramirez L."/>
            <person name="Alfaro M."/>
            <person name="Sun H."/>
            <person name="Tritt A."/>
            <person name="Yoshinaga Y."/>
            <person name="Zwiers L.-H."/>
            <person name="Turgeon B."/>
            <person name="Goodwin S."/>
            <person name="Spatafora J."/>
            <person name="Crous P."/>
            <person name="Grigoriev I."/>
        </authorList>
    </citation>
    <scope>NUCLEOTIDE SEQUENCE</scope>
    <source>
        <strain evidence="2">CBS 262.69</strain>
    </source>
</reference>
<proteinExistence type="predicted"/>
<evidence type="ECO:0000313" key="3">
    <source>
        <dbReference type="Proteomes" id="UP000799640"/>
    </source>
</evidence>
<feature type="compositionally biased region" description="Basic and acidic residues" evidence="1">
    <location>
        <begin position="95"/>
        <end position="109"/>
    </location>
</feature>
<dbReference type="EMBL" id="ML996691">
    <property type="protein sequence ID" value="KAF2402519.1"/>
    <property type="molecule type" value="Genomic_DNA"/>
</dbReference>
<dbReference type="AlphaFoldDB" id="A0A6G1I370"/>
<evidence type="ECO:0000256" key="1">
    <source>
        <dbReference type="SAM" id="MobiDB-lite"/>
    </source>
</evidence>